<feature type="signal peptide" evidence="6">
    <location>
        <begin position="1"/>
        <end position="21"/>
    </location>
</feature>
<feature type="chain" id="PRO_5020501679" evidence="6">
    <location>
        <begin position="22"/>
        <end position="268"/>
    </location>
</feature>
<dbReference type="InterPro" id="IPR010583">
    <property type="entry name" value="MipA"/>
</dbReference>
<dbReference type="SUPFAM" id="SSF56935">
    <property type="entry name" value="Porins"/>
    <property type="match status" value="1"/>
</dbReference>
<evidence type="ECO:0000313" key="7">
    <source>
        <dbReference type="EMBL" id="TDL83506.1"/>
    </source>
</evidence>
<proteinExistence type="inferred from homology"/>
<comment type="subcellular location">
    <subcellularLocation>
        <location evidence="1">Cell outer membrane</location>
    </subcellularLocation>
</comment>
<dbReference type="Pfam" id="PF06629">
    <property type="entry name" value="MipA"/>
    <property type="match status" value="1"/>
</dbReference>
<comment type="similarity">
    <text evidence="2">Belongs to the MipA/OmpV family.</text>
</comment>
<evidence type="ECO:0000256" key="4">
    <source>
        <dbReference type="ARBA" id="ARBA00023136"/>
    </source>
</evidence>
<evidence type="ECO:0000256" key="2">
    <source>
        <dbReference type="ARBA" id="ARBA00005722"/>
    </source>
</evidence>
<evidence type="ECO:0000313" key="8">
    <source>
        <dbReference type="Proteomes" id="UP000295701"/>
    </source>
</evidence>
<dbReference type="Proteomes" id="UP000295701">
    <property type="component" value="Unassembled WGS sequence"/>
</dbReference>
<evidence type="ECO:0000256" key="1">
    <source>
        <dbReference type="ARBA" id="ARBA00004442"/>
    </source>
</evidence>
<name>A0A4R6ANJ7_9RHOB</name>
<evidence type="ECO:0000256" key="6">
    <source>
        <dbReference type="SAM" id="SignalP"/>
    </source>
</evidence>
<dbReference type="PANTHER" id="PTHR38776:SF1">
    <property type="entry name" value="MLTA-INTERACTING PROTEIN-RELATED"/>
    <property type="match status" value="1"/>
</dbReference>
<dbReference type="PANTHER" id="PTHR38776">
    <property type="entry name" value="MLTA-INTERACTING PROTEIN-RELATED"/>
    <property type="match status" value="1"/>
</dbReference>
<evidence type="ECO:0000256" key="5">
    <source>
        <dbReference type="ARBA" id="ARBA00023237"/>
    </source>
</evidence>
<dbReference type="GO" id="GO:0009279">
    <property type="term" value="C:cell outer membrane"/>
    <property type="evidence" value="ECO:0007669"/>
    <property type="project" value="UniProtKB-SubCell"/>
</dbReference>
<dbReference type="RefSeq" id="WP_133395458.1">
    <property type="nucleotide sequence ID" value="NZ_SNAA01000002.1"/>
</dbReference>
<protein>
    <submittedName>
        <fullName evidence="7">MipA/OmpV family protein</fullName>
    </submittedName>
</protein>
<dbReference type="InterPro" id="IPR036942">
    <property type="entry name" value="Beta-barrel_TonB_sf"/>
</dbReference>
<keyword evidence="8" id="KW-1185">Reference proteome</keyword>
<dbReference type="Gene3D" id="2.40.170.20">
    <property type="entry name" value="TonB-dependent receptor, beta-barrel domain"/>
    <property type="match status" value="1"/>
</dbReference>
<keyword evidence="4" id="KW-0472">Membrane</keyword>
<comment type="caution">
    <text evidence="7">The sequence shown here is derived from an EMBL/GenBank/DDBJ whole genome shotgun (WGS) entry which is preliminary data.</text>
</comment>
<evidence type="ECO:0000256" key="3">
    <source>
        <dbReference type="ARBA" id="ARBA00022729"/>
    </source>
</evidence>
<organism evidence="7 8">
    <name type="scientific">Palleronia sediminis</name>
    <dbReference type="NCBI Taxonomy" id="2547833"/>
    <lineage>
        <taxon>Bacteria</taxon>
        <taxon>Pseudomonadati</taxon>
        <taxon>Pseudomonadota</taxon>
        <taxon>Alphaproteobacteria</taxon>
        <taxon>Rhodobacterales</taxon>
        <taxon>Roseobacteraceae</taxon>
        <taxon>Palleronia</taxon>
    </lineage>
</organism>
<reference evidence="7 8" key="1">
    <citation type="submission" date="2019-03" db="EMBL/GenBank/DDBJ databases">
        <title>Primorskyibacter sp. SS33 isolated from sediments.</title>
        <authorList>
            <person name="Xunke S."/>
        </authorList>
    </citation>
    <scope>NUCLEOTIDE SEQUENCE [LARGE SCALE GENOMIC DNA]</scope>
    <source>
        <strain evidence="7 8">SS33</strain>
    </source>
</reference>
<dbReference type="AlphaFoldDB" id="A0A4R6ANJ7"/>
<dbReference type="EMBL" id="SNAA01000002">
    <property type="protein sequence ID" value="TDL83506.1"/>
    <property type="molecule type" value="Genomic_DNA"/>
</dbReference>
<accession>A0A4R6ANJ7</accession>
<gene>
    <name evidence="7" type="ORF">E2L08_02350</name>
</gene>
<keyword evidence="5" id="KW-0998">Cell outer membrane</keyword>
<keyword evidence="3 6" id="KW-0732">Signal</keyword>
<sequence length="268" mass="28927">MTRFAILLATTGALVSGPVLAAGMLEPLPETMVYTPAPKSVPPAPRLVFSVLGGVKAAPEYFGSDDYEFGPSLGFKLHFLNFGNGRSFGDPDPFAPGEGLSLRGSFRYISEREDVGTLDDIDATLEVGFGLGYEGENLSVFADLRRGFGGHEGFVVEVGGDAIYRASDRMTLTLGPRVLFGDEDYNQTYFGISTSEIGPDYKFYQPDGGLVSIGLEAGMEYRLTDKLALEGALRYDNLTGHAHPSDVIANGDNDQFTVKFGIRRAFSF</sequence>
<dbReference type="OrthoDB" id="5462484at2"/>